<accession>A0A9N9W7J3</accession>
<dbReference type="OrthoDB" id="7348841at2759"/>
<sequence length="235" mass="27078">MCFLICGTVTWVVSRTDLDPECRKAINGGRLRRVRKAISEPPACIRRQLLAHTERVPPFRDERTGELCNGTRRLYQHALKLWYLIYIRFVVLGREIREWARLPALWCPLLPHVDPSSQTIKKESSSWPKSYRNNVVSSLVLEEHFKIGYRRFRIGECFSQSLSWYLLSILSGHSFEDRAAMTEGDFSFLPEEITFSDLTTTIIGIQDMDNLSEQCSFKDSCGSQQTGSTMDSDDK</sequence>
<reference evidence="1" key="2">
    <citation type="submission" date="2022-10" db="EMBL/GenBank/DDBJ databases">
        <authorList>
            <consortium name="ENA_rothamsted_submissions"/>
            <consortium name="culmorum"/>
            <person name="King R."/>
        </authorList>
    </citation>
    <scope>NUCLEOTIDE SEQUENCE</scope>
</reference>
<dbReference type="AlphaFoldDB" id="A0A9N9W7J3"/>
<proteinExistence type="predicted"/>
<dbReference type="Proteomes" id="UP001153714">
    <property type="component" value="Chromosome 11"/>
</dbReference>
<dbReference type="EMBL" id="OU893342">
    <property type="protein sequence ID" value="CAG9783428.1"/>
    <property type="molecule type" value="Genomic_DNA"/>
</dbReference>
<protein>
    <submittedName>
        <fullName evidence="1">Uncharacterized protein</fullName>
    </submittedName>
</protein>
<name>A0A9N9W7J3_9NEOP</name>
<gene>
    <name evidence="1" type="ORF">DIATSA_LOCUS1604</name>
</gene>
<keyword evidence="2" id="KW-1185">Reference proteome</keyword>
<organism evidence="1 2">
    <name type="scientific">Diatraea saccharalis</name>
    <name type="common">sugarcane borer</name>
    <dbReference type="NCBI Taxonomy" id="40085"/>
    <lineage>
        <taxon>Eukaryota</taxon>
        <taxon>Metazoa</taxon>
        <taxon>Ecdysozoa</taxon>
        <taxon>Arthropoda</taxon>
        <taxon>Hexapoda</taxon>
        <taxon>Insecta</taxon>
        <taxon>Pterygota</taxon>
        <taxon>Neoptera</taxon>
        <taxon>Endopterygota</taxon>
        <taxon>Lepidoptera</taxon>
        <taxon>Glossata</taxon>
        <taxon>Ditrysia</taxon>
        <taxon>Pyraloidea</taxon>
        <taxon>Crambidae</taxon>
        <taxon>Crambinae</taxon>
        <taxon>Diatraea</taxon>
    </lineage>
</organism>
<evidence type="ECO:0000313" key="1">
    <source>
        <dbReference type="EMBL" id="CAG9783428.1"/>
    </source>
</evidence>
<reference evidence="1" key="1">
    <citation type="submission" date="2021-12" db="EMBL/GenBank/DDBJ databases">
        <authorList>
            <person name="King R."/>
        </authorList>
    </citation>
    <scope>NUCLEOTIDE SEQUENCE</scope>
</reference>
<evidence type="ECO:0000313" key="2">
    <source>
        <dbReference type="Proteomes" id="UP001153714"/>
    </source>
</evidence>